<gene>
    <name evidence="2" type="ORF">ALECFALPRED_007971</name>
</gene>
<proteinExistence type="predicted"/>
<dbReference type="SUPFAM" id="SSF51735">
    <property type="entry name" value="NAD(P)-binding Rossmann-fold domains"/>
    <property type="match status" value="1"/>
</dbReference>
<dbReference type="Pfam" id="PF07993">
    <property type="entry name" value="NAD_binding_4"/>
    <property type="match status" value="1"/>
</dbReference>
<dbReference type="SUPFAM" id="SSF47336">
    <property type="entry name" value="ACP-like"/>
    <property type="match status" value="1"/>
</dbReference>
<feature type="domain" description="Thioester reductase (TE)" evidence="1">
    <location>
        <begin position="235"/>
        <end position="326"/>
    </location>
</feature>
<dbReference type="InterPro" id="IPR036736">
    <property type="entry name" value="ACP-like_sf"/>
</dbReference>
<dbReference type="EMBL" id="CAJPDR010000536">
    <property type="protein sequence ID" value="CAF9939072.1"/>
    <property type="molecule type" value="Genomic_DNA"/>
</dbReference>
<dbReference type="AlphaFoldDB" id="A0A8H3J1P2"/>
<dbReference type="OrthoDB" id="429813at2759"/>
<protein>
    <recommendedName>
        <fullName evidence="1">Thioester reductase (TE) domain-containing protein</fullName>
    </recommendedName>
</protein>
<comment type="caution">
    <text evidence="2">The sequence shown here is derived from an EMBL/GenBank/DDBJ whole genome shotgun (WGS) entry which is preliminary data.</text>
</comment>
<dbReference type="Gene3D" id="3.40.50.720">
    <property type="entry name" value="NAD(P)-binding Rossmann-like Domain"/>
    <property type="match status" value="1"/>
</dbReference>
<reference evidence="2" key="1">
    <citation type="submission" date="2021-03" db="EMBL/GenBank/DDBJ databases">
        <authorList>
            <person name="Tagirdzhanova G."/>
        </authorList>
    </citation>
    <scope>NUCLEOTIDE SEQUENCE</scope>
</reference>
<evidence type="ECO:0000259" key="1">
    <source>
        <dbReference type="Pfam" id="PF07993"/>
    </source>
</evidence>
<evidence type="ECO:0000313" key="3">
    <source>
        <dbReference type="Proteomes" id="UP000664203"/>
    </source>
</evidence>
<dbReference type="InterPro" id="IPR006162">
    <property type="entry name" value="Ppantetheine_attach_site"/>
</dbReference>
<sequence>MTTTNDIRQIRICSHSIEEIWPLFQRANQEAIAHGKIFRGRIIPNSPDKPFVRARKYSVTRPKYTALYADEIEALFNDSIGDTELGALLPEQEARMAIRKAFFAYGLDSIQTIELASGLRALVHPHLNPTDLSTVGAKVIYAYSTVDSSTEYVSGLLGMATSTEGNMAAKRVIRMTAMLGKYTKDLPGAGNGAMRVTSGTNGTAHTTGVTHANDNVHTNGITDADGTRHELRVLLTGSTGSLGIQLLQAHVNDPVVSRVICLNRAEDALQRARKGLAQRTVSIDLSKAFYKTQFADIEFVLSTEVYNTLRDEVDIIIHDAWNVNFNH</sequence>
<organism evidence="2 3">
    <name type="scientific">Alectoria fallacina</name>
    <dbReference type="NCBI Taxonomy" id="1903189"/>
    <lineage>
        <taxon>Eukaryota</taxon>
        <taxon>Fungi</taxon>
        <taxon>Dikarya</taxon>
        <taxon>Ascomycota</taxon>
        <taxon>Pezizomycotina</taxon>
        <taxon>Lecanoromycetes</taxon>
        <taxon>OSLEUM clade</taxon>
        <taxon>Lecanoromycetidae</taxon>
        <taxon>Lecanorales</taxon>
        <taxon>Lecanorineae</taxon>
        <taxon>Parmeliaceae</taxon>
        <taxon>Alectoria</taxon>
    </lineage>
</organism>
<evidence type="ECO:0000313" key="2">
    <source>
        <dbReference type="EMBL" id="CAF9939072.1"/>
    </source>
</evidence>
<dbReference type="PROSITE" id="PS00012">
    <property type="entry name" value="PHOSPHOPANTETHEINE"/>
    <property type="match status" value="1"/>
</dbReference>
<accession>A0A8H3J1P2</accession>
<dbReference type="InterPro" id="IPR036291">
    <property type="entry name" value="NAD(P)-bd_dom_sf"/>
</dbReference>
<name>A0A8H3J1P2_9LECA</name>
<dbReference type="Proteomes" id="UP000664203">
    <property type="component" value="Unassembled WGS sequence"/>
</dbReference>
<dbReference type="InterPro" id="IPR013120">
    <property type="entry name" value="FAR_NAD-bd"/>
</dbReference>
<keyword evidence="3" id="KW-1185">Reference proteome</keyword>
<dbReference type="Pfam" id="PF23562">
    <property type="entry name" value="AMP-binding_C_3"/>
    <property type="match status" value="1"/>
</dbReference>